<dbReference type="InterPro" id="IPR036388">
    <property type="entry name" value="WH-like_DNA-bd_sf"/>
</dbReference>
<keyword evidence="3" id="KW-0805">Transcription regulation</keyword>
<dbReference type="Gene3D" id="3.30.70.260">
    <property type="match status" value="1"/>
</dbReference>
<evidence type="ECO:0000259" key="7">
    <source>
        <dbReference type="PROSITE" id="PS51755"/>
    </source>
</evidence>
<proteinExistence type="predicted"/>
<keyword evidence="2" id="KW-0902">Two-component regulatory system</keyword>
<dbReference type="SUPFAM" id="SSF46894">
    <property type="entry name" value="C-terminal effector domain of the bipartite response regulators"/>
    <property type="match status" value="1"/>
</dbReference>
<keyword evidence="5" id="KW-0804">Transcription</keyword>
<dbReference type="Pfam" id="PF21770">
    <property type="entry name" value="MgtC_SapB_C"/>
    <property type="match status" value="1"/>
</dbReference>
<name>A0ABV3K0G7_STRON</name>
<feature type="domain" description="OmpR/PhoB-type" evidence="7">
    <location>
        <begin position="124"/>
        <end position="221"/>
    </location>
</feature>
<dbReference type="PROSITE" id="PS51755">
    <property type="entry name" value="OMPR_PHOB"/>
    <property type="match status" value="1"/>
</dbReference>
<keyword evidence="1" id="KW-0597">Phosphoprotein</keyword>
<dbReference type="EMBL" id="JBFAUK010000015">
    <property type="protein sequence ID" value="MEV5508627.1"/>
    <property type="molecule type" value="Genomic_DNA"/>
</dbReference>
<accession>A0ABV3K0G7</accession>
<keyword evidence="9" id="KW-1185">Reference proteome</keyword>
<dbReference type="InterPro" id="IPR039420">
    <property type="entry name" value="WalR-like"/>
</dbReference>
<protein>
    <submittedName>
        <fullName evidence="8">Winged helix-turn-helix domain-containing protein</fullName>
    </submittedName>
</protein>
<feature type="DNA-binding region" description="OmpR/PhoB-type" evidence="6">
    <location>
        <begin position="124"/>
        <end position="221"/>
    </location>
</feature>
<sequence>MYFPSGLLQETVERLIDSAPYAATNVPLHGVAHVMCDTAEEPRVRARLTQALTGPDVRLTEVSSRSEAPGSALLEAAFDTRGPITTPLSQLLSLVWLDPAVSDLHWHLDRRPTAVPDDAESPHAPTHRVGGLVLDLERRAVSADGRPVKLTCMEFELLAYLATHPQRPHGQEQLMEMVWQRDADGETRTVDTHVARLRRKLGSRYGAVIADTGRGGYVFEPSKAAA</sequence>
<dbReference type="CDD" id="cd00383">
    <property type="entry name" value="trans_reg_C"/>
    <property type="match status" value="1"/>
</dbReference>
<evidence type="ECO:0000256" key="2">
    <source>
        <dbReference type="ARBA" id="ARBA00023012"/>
    </source>
</evidence>
<reference evidence="8 9" key="1">
    <citation type="submission" date="2024-06" db="EMBL/GenBank/DDBJ databases">
        <title>The Natural Products Discovery Center: Release of the First 8490 Sequenced Strains for Exploring Actinobacteria Biosynthetic Diversity.</title>
        <authorList>
            <person name="Kalkreuter E."/>
            <person name="Kautsar S.A."/>
            <person name="Yang D."/>
            <person name="Bader C.D."/>
            <person name="Teijaro C.N."/>
            <person name="Fluegel L."/>
            <person name="Davis C.M."/>
            <person name="Simpson J.R."/>
            <person name="Lauterbach L."/>
            <person name="Steele A.D."/>
            <person name="Gui C."/>
            <person name="Meng S."/>
            <person name="Li G."/>
            <person name="Viehrig K."/>
            <person name="Ye F."/>
            <person name="Su P."/>
            <person name="Kiefer A.F."/>
            <person name="Nichols A."/>
            <person name="Cepeda A.J."/>
            <person name="Yan W."/>
            <person name="Fan B."/>
            <person name="Jiang Y."/>
            <person name="Adhikari A."/>
            <person name="Zheng C.-J."/>
            <person name="Schuster L."/>
            <person name="Cowan T.M."/>
            <person name="Smanski M.J."/>
            <person name="Chevrette M.G."/>
            <person name="De Carvalho L.P.S."/>
            <person name="Shen B."/>
        </authorList>
    </citation>
    <scope>NUCLEOTIDE SEQUENCE [LARGE SCALE GENOMIC DNA]</scope>
    <source>
        <strain evidence="8 9">NPDC052347</strain>
    </source>
</reference>
<evidence type="ECO:0000256" key="3">
    <source>
        <dbReference type="ARBA" id="ARBA00023015"/>
    </source>
</evidence>
<dbReference type="Gene3D" id="1.10.10.10">
    <property type="entry name" value="Winged helix-like DNA-binding domain superfamily/Winged helix DNA-binding domain"/>
    <property type="match status" value="1"/>
</dbReference>
<evidence type="ECO:0000256" key="4">
    <source>
        <dbReference type="ARBA" id="ARBA00023125"/>
    </source>
</evidence>
<evidence type="ECO:0000313" key="8">
    <source>
        <dbReference type="EMBL" id="MEV5508627.1"/>
    </source>
</evidence>
<evidence type="ECO:0000256" key="5">
    <source>
        <dbReference type="ARBA" id="ARBA00023163"/>
    </source>
</evidence>
<comment type="caution">
    <text evidence="8">The sequence shown here is derived from an EMBL/GenBank/DDBJ whole genome shotgun (WGS) entry which is preliminary data.</text>
</comment>
<evidence type="ECO:0000256" key="1">
    <source>
        <dbReference type="ARBA" id="ARBA00022553"/>
    </source>
</evidence>
<dbReference type="InterPro" id="IPR048640">
    <property type="entry name" value="MgtC-like_C"/>
</dbReference>
<dbReference type="SMART" id="SM00862">
    <property type="entry name" value="Trans_reg_C"/>
    <property type="match status" value="1"/>
</dbReference>
<organism evidence="8 9">
    <name type="scientific">Streptomyces orinoci</name>
    <name type="common">Streptoverticillium orinoci</name>
    <dbReference type="NCBI Taxonomy" id="67339"/>
    <lineage>
        <taxon>Bacteria</taxon>
        <taxon>Bacillati</taxon>
        <taxon>Actinomycetota</taxon>
        <taxon>Actinomycetes</taxon>
        <taxon>Kitasatosporales</taxon>
        <taxon>Streptomycetaceae</taxon>
        <taxon>Streptomyces</taxon>
    </lineage>
</organism>
<dbReference type="InterPro" id="IPR016032">
    <property type="entry name" value="Sig_transdc_resp-reg_C-effctor"/>
</dbReference>
<evidence type="ECO:0000256" key="6">
    <source>
        <dbReference type="PROSITE-ProRule" id="PRU01091"/>
    </source>
</evidence>
<dbReference type="RefSeq" id="WP_109279557.1">
    <property type="nucleotide sequence ID" value="NZ_JBFAUK010000015.1"/>
</dbReference>
<evidence type="ECO:0000313" key="9">
    <source>
        <dbReference type="Proteomes" id="UP001552594"/>
    </source>
</evidence>
<gene>
    <name evidence="8" type="ORF">AB0L16_19535</name>
</gene>
<dbReference type="Proteomes" id="UP001552594">
    <property type="component" value="Unassembled WGS sequence"/>
</dbReference>
<keyword evidence="4 6" id="KW-0238">DNA-binding</keyword>
<dbReference type="PANTHER" id="PTHR48111">
    <property type="entry name" value="REGULATOR OF RPOS"/>
    <property type="match status" value="1"/>
</dbReference>
<dbReference type="PANTHER" id="PTHR48111:SF1">
    <property type="entry name" value="TWO-COMPONENT RESPONSE REGULATOR ORR33"/>
    <property type="match status" value="1"/>
</dbReference>
<dbReference type="Pfam" id="PF00486">
    <property type="entry name" value="Trans_reg_C"/>
    <property type="match status" value="1"/>
</dbReference>
<dbReference type="InterPro" id="IPR001867">
    <property type="entry name" value="OmpR/PhoB-type_DNA-bd"/>
</dbReference>